<evidence type="ECO:0000256" key="1">
    <source>
        <dbReference type="ARBA" id="ARBA00022741"/>
    </source>
</evidence>
<dbReference type="InterPro" id="IPR027417">
    <property type="entry name" value="P-loop_NTPase"/>
</dbReference>
<dbReference type="Gene3D" id="3.40.50.300">
    <property type="entry name" value="P-loop containing nucleotide triphosphate hydrolases"/>
    <property type="match status" value="2"/>
</dbReference>
<feature type="domain" description="Helicase C-terminal" evidence="7">
    <location>
        <begin position="212"/>
        <end position="382"/>
    </location>
</feature>
<feature type="compositionally biased region" description="Basic and acidic residues" evidence="5">
    <location>
        <begin position="515"/>
        <end position="573"/>
    </location>
</feature>
<feature type="domain" description="Helicase ATP-binding" evidence="6">
    <location>
        <begin position="19"/>
        <end position="180"/>
    </location>
</feature>
<dbReference type="Pfam" id="PF00270">
    <property type="entry name" value="DEAD"/>
    <property type="match status" value="1"/>
</dbReference>
<dbReference type="CDD" id="cd18791">
    <property type="entry name" value="SF2_C_RHA"/>
    <property type="match status" value="1"/>
</dbReference>
<dbReference type="InterPro" id="IPR014001">
    <property type="entry name" value="Helicase_ATP-bd"/>
</dbReference>
<reference evidence="8 9" key="1">
    <citation type="submission" date="2016-06" db="EMBL/GenBank/DDBJ databases">
        <authorList>
            <person name="Kjaerup R.B."/>
            <person name="Dalgaard T.S."/>
            <person name="Juul-Madsen H.R."/>
        </authorList>
    </citation>
    <scope>NUCLEOTIDE SEQUENCE [LARGE SCALE GENOMIC DNA]</scope>
    <source>
        <strain evidence="8 9">DSM 45626</strain>
    </source>
</reference>
<dbReference type="InterPro" id="IPR007502">
    <property type="entry name" value="Helicase-assoc_dom"/>
</dbReference>
<evidence type="ECO:0000313" key="9">
    <source>
        <dbReference type="Proteomes" id="UP000199375"/>
    </source>
</evidence>
<evidence type="ECO:0000256" key="3">
    <source>
        <dbReference type="ARBA" id="ARBA00022806"/>
    </source>
</evidence>
<dbReference type="Proteomes" id="UP000199375">
    <property type="component" value="Unassembled WGS sequence"/>
</dbReference>
<evidence type="ECO:0000259" key="7">
    <source>
        <dbReference type="PROSITE" id="PS51194"/>
    </source>
</evidence>
<dbReference type="SUPFAM" id="SSF52540">
    <property type="entry name" value="P-loop containing nucleoside triphosphate hydrolases"/>
    <property type="match status" value="1"/>
</dbReference>
<proteinExistence type="predicted"/>
<dbReference type="Gene3D" id="1.20.120.1080">
    <property type="match status" value="1"/>
</dbReference>
<feature type="compositionally biased region" description="Low complexity" evidence="5">
    <location>
        <begin position="498"/>
        <end position="513"/>
    </location>
</feature>
<keyword evidence="3 8" id="KW-0347">Helicase</keyword>
<dbReference type="GO" id="GO:0004386">
    <property type="term" value="F:helicase activity"/>
    <property type="evidence" value="ECO:0007669"/>
    <property type="project" value="UniProtKB-KW"/>
</dbReference>
<dbReference type="InterPro" id="IPR013689">
    <property type="entry name" value="RNA_helicase_ATP-dep_HrpB_C"/>
</dbReference>
<dbReference type="PROSITE" id="PS51194">
    <property type="entry name" value="HELICASE_CTER"/>
    <property type="match status" value="1"/>
</dbReference>
<dbReference type="EMBL" id="FMCW01000013">
    <property type="protein sequence ID" value="SCE91581.1"/>
    <property type="molecule type" value="Genomic_DNA"/>
</dbReference>
<dbReference type="SMART" id="SM00490">
    <property type="entry name" value="HELICc"/>
    <property type="match status" value="1"/>
</dbReference>
<evidence type="ECO:0000256" key="5">
    <source>
        <dbReference type="SAM" id="MobiDB-lite"/>
    </source>
</evidence>
<evidence type="ECO:0000259" key="6">
    <source>
        <dbReference type="PROSITE" id="PS51192"/>
    </source>
</evidence>
<dbReference type="SMART" id="SM00847">
    <property type="entry name" value="HA2"/>
    <property type="match status" value="1"/>
</dbReference>
<organism evidence="8 9">
    <name type="scientific">Micromonospora haikouensis</name>
    <dbReference type="NCBI Taxonomy" id="686309"/>
    <lineage>
        <taxon>Bacteria</taxon>
        <taxon>Bacillati</taxon>
        <taxon>Actinomycetota</taxon>
        <taxon>Actinomycetes</taxon>
        <taxon>Micromonosporales</taxon>
        <taxon>Micromonosporaceae</taxon>
        <taxon>Micromonospora</taxon>
    </lineage>
</organism>
<feature type="region of interest" description="Disordered" evidence="5">
    <location>
        <begin position="878"/>
        <end position="902"/>
    </location>
</feature>
<dbReference type="InterPro" id="IPR011545">
    <property type="entry name" value="DEAD/DEAH_box_helicase_dom"/>
</dbReference>
<keyword evidence="1" id="KW-0547">Nucleotide-binding</keyword>
<dbReference type="PANTHER" id="PTHR43519:SF1">
    <property type="entry name" value="ATP-DEPENDENT RNA HELICASE HRPB"/>
    <property type="match status" value="1"/>
</dbReference>
<dbReference type="GO" id="GO:0003676">
    <property type="term" value="F:nucleic acid binding"/>
    <property type="evidence" value="ECO:0007669"/>
    <property type="project" value="InterPro"/>
</dbReference>
<feature type="region of interest" description="Disordered" evidence="5">
    <location>
        <begin position="488"/>
        <end position="578"/>
    </location>
</feature>
<accession>A0A1C4W6C5</accession>
<protein>
    <submittedName>
        <fullName evidence="8">ATP-dependent helicase HrpB</fullName>
    </submittedName>
</protein>
<dbReference type="GO" id="GO:0005524">
    <property type="term" value="F:ATP binding"/>
    <property type="evidence" value="ECO:0007669"/>
    <property type="project" value="UniProtKB-KW"/>
</dbReference>
<dbReference type="GO" id="GO:0016787">
    <property type="term" value="F:hydrolase activity"/>
    <property type="evidence" value="ECO:0007669"/>
    <property type="project" value="UniProtKB-KW"/>
</dbReference>
<evidence type="ECO:0000256" key="4">
    <source>
        <dbReference type="ARBA" id="ARBA00022840"/>
    </source>
</evidence>
<dbReference type="Pfam" id="PF08482">
    <property type="entry name" value="HrpB_C"/>
    <property type="match status" value="1"/>
</dbReference>
<evidence type="ECO:0000256" key="2">
    <source>
        <dbReference type="ARBA" id="ARBA00022801"/>
    </source>
</evidence>
<keyword evidence="2" id="KW-0378">Hydrolase</keyword>
<gene>
    <name evidence="8" type="ORF">GA0070558_113119</name>
</gene>
<dbReference type="SMART" id="SM00487">
    <property type="entry name" value="DEXDc"/>
    <property type="match status" value="1"/>
</dbReference>
<name>A0A1C4W6C5_9ACTN</name>
<dbReference type="PANTHER" id="PTHR43519">
    <property type="entry name" value="ATP-DEPENDENT RNA HELICASE HRPB"/>
    <property type="match status" value="1"/>
</dbReference>
<evidence type="ECO:0000313" key="8">
    <source>
        <dbReference type="EMBL" id="SCE91581.1"/>
    </source>
</evidence>
<keyword evidence="4" id="KW-0067">ATP-binding</keyword>
<sequence>MLADVTLDLPVRPALPGLLDALRAAGGAVLVAPPGTGKTTLAPLAVAGAVAGRVVLAQPRRVAARAAAHRMAALLGERVGDRVGYAVRGERRVSAATRVEVVTTGLLVRRLHRDPELPGVGAVLLDECHERQLDADLALAFTAQARETLRPDLWLLAMSATPDADRFATLLGTGGIPAEVVRAEAALHPVARVWAPPPRPAPVTASGRVDPALLDHVAATVRRALAQHDGDVLVFLPGVGEIAAVTGRLAALRGTVDLLPLHGRLRAAEQDAALRPAGRRRVVLATAVAESSLTVPGVRVVVDAGLARVPRVDLSRGLGALVTVPVSRAAATQRAGRAGREAPGHVYRCWSEATHARLAAQPEPEIATADLTGFALELAAWGDPDGTGLALPDPPPAAAMTVARDALTTLGALDAAGRITDRGRAIAGAGTHPRLARALLDGAPVVGADRAAEVVALLADDTVAGPGDDLAAAWRRLRAGTDPVATARWRAETRRLRAALPTGTTAPTTSARPDAPGRDGTPGRDRIGQPPGRDRTDQPAGRDRTDRTPGRDRIGQPPGRDHTDGAPGRERPEGPLPDELAAGLLVGLAYPERLARLRRAGGSTYLMAGGTAAELAPGSALAGTAWLAVAVADRSPGAPTARVRLAAGLDEATAREAGGPLLRSRREVVWSGGDVMAREVVRLGAIELVARPLAHPGPELVAAALRDGLRRDGLALLTWSPAARALRERMAFCRHALGPDWPDVTDDALLAGVADWLGPELAAARRRADLARVDVVAALRRLLPWSLAARLDELAPERIAVPSGSRVRVDYADPAAPVLAVKLQETFGWADAPRVAAGRVPVLLHLLSPAGRPVAVTADLASFWRTGYPQVRAELRGRYPRHPWPEDPTTAEPTRRAAPRRR</sequence>
<dbReference type="InterPro" id="IPR001650">
    <property type="entry name" value="Helicase_C-like"/>
</dbReference>
<dbReference type="AlphaFoldDB" id="A0A1C4W6C5"/>
<dbReference type="Pfam" id="PF00271">
    <property type="entry name" value="Helicase_C"/>
    <property type="match status" value="1"/>
</dbReference>
<dbReference type="PROSITE" id="PS51192">
    <property type="entry name" value="HELICASE_ATP_BIND_1"/>
    <property type="match status" value="1"/>
</dbReference>